<keyword evidence="3" id="KW-0804">Transcription</keyword>
<proteinExistence type="predicted"/>
<evidence type="ECO:0000313" key="7">
    <source>
        <dbReference type="Proteomes" id="UP000032233"/>
    </source>
</evidence>
<keyword evidence="7" id="KW-1185">Reference proteome</keyword>
<dbReference type="SMART" id="SM00346">
    <property type="entry name" value="HTH_ICLR"/>
    <property type="match status" value="1"/>
</dbReference>
<dbReference type="InterPro" id="IPR005471">
    <property type="entry name" value="Tscrpt_reg_IclR_N"/>
</dbReference>
<feature type="domain" description="IclR-ED" evidence="5">
    <location>
        <begin position="66"/>
        <end position="246"/>
    </location>
</feature>
<keyword evidence="1" id="KW-0805">Transcription regulation</keyword>
<dbReference type="PROSITE" id="PS51078">
    <property type="entry name" value="ICLR_ED"/>
    <property type="match status" value="1"/>
</dbReference>
<dbReference type="SUPFAM" id="SSF46785">
    <property type="entry name" value="Winged helix' DNA-binding domain"/>
    <property type="match status" value="1"/>
</dbReference>
<dbReference type="GO" id="GO:0003677">
    <property type="term" value="F:DNA binding"/>
    <property type="evidence" value="ECO:0007669"/>
    <property type="project" value="UniProtKB-KW"/>
</dbReference>
<evidence type="ECO:0008006" key="8">
    <source>
        <dbReference type="Google" id="ProtNLM"/>
    </source>
</evidence>
<dbReference type="AlphaFoldDB" id="A0A0D2I0T5"/>
<name>A0A0D2I0T5_9BACT</name>
<feature type="domain" description="HTH iclR-type" evidence="4">
    <location>
        <begin position="3"/>
        <end position="65"/>
    </location>
</feature>
<evidence type="ECO:0000259" key="4">
    <source>
        <dbReference type="PROSITE" id="PS51077"/>
    </source>
</evidence>
<dbReference type="InterPro" id="IPR050707">
    <property type="entry name" value="HTH_MetabolicPath_Reg"/>
</dbReference>
<accession>A0A0D2I0T5</accession>
<organism evidence="6 7">
    <name type="scientific">Dethiosulfatarculus sandiegensis</name>
    <dbReference type="NCBI Taxonomy" id="1429043"/>
    <lineage>
        <taxon>Bacteria</taxon>
        <taxon>Pseudomonadati</taxon>
        <taxon>Thermodesulfobacteriota</taxon>
        <taxon>Desulfarculia</taxon>
        <taxon>Desulfarculales</taxon>
        <taxon>Desulfarculaceae</taxon>
        <taxon>Dethiosulfatarculus</taxon>
    </lineage>
</organism>
<dbReference type="OrthoDB" id="5416964at2"/>
<protein>
    <recommendedName>
        <fullName evidence="8">IclR family transcriptional regulator</fullName>
    </recommendedName>
</protein>
<dbReference type="GO" id="GO:0045892">
    <property type="term" value="P:negative regulation of DNA-templated transcription"/>
    <property type="evidence" value="ECO:0007669"/>
    <property type="project" value="TreeGrafter"/>
</dbReference>
<evidence type="ECO:0000256" key="3">
    <source>
        <dbReference type="ARBA" id="ARBA00023163"/>
    </source>
</evidence>
<dbReference type="Pfam" id="PF01614">
    <property type="entry name" value="IclR_C"/>
    <property type="match status" value="1"/>
</dbReference>
<sequence>MANQSIQRAAHILSLFSYSQARLRVSDIAKELGLPLGTVHGLVSSLEEVGFLAQAPNSRKYTLGLKLHELGAIQTATMDINQKASMPVGYLARETDLVGRVGVLERDAIVVTLSTQPLEGGSAARPVVPVYCSSLGRAILAHLPEEEVQEYLNHVELVQYTSKTIVDEKALWTELRLSRERGYAVTSQELLMHLASIGAPIWAPGCKVVGAVSLNGPPHLLNGEKHEEYAQMVMDTAGEISSFMGHHMEPRFKGAAPKPSARK</sequence>
<dbReference type="Proteomes" id="UP000032233">
    <property type="component" value="Unassembled WGS sequence"/>
</dbReference>
<dbReference type="SUPFAM" id="SSF55781">
    <property type="entry name" value="GAF domain-like"/>
    <property type="match status" value="1"/>
</dbReference>
<evidence type="ECO:0000256" key="2">
    <source>
        <dbReference type="ARBA" id="ARBA00023125"/>
    </source>
</evidence>
<dbReference type="FunFam" id="1.10.10.10:FF:000056">
    <property type="entry name" value="IclR family transcriptional regulator"/>
    <property type="match status" value="1"/>
</dbReference>
<dbReference type="InterPro" id="IPR036390">
    <property type="entry name" value="WH_DNA-bd_sf"/>
</dbReference>
<dbReference type="PANTHER" id="PTHR30136">
    <property type="entry name" value="HELIX-TURN-HELIX TRANSCRIPTIONAL REGULATOR, ICLR FAMILY"/>
    <property type="match status" value="1"/>
</dbReference>
<dbReference type="Gene3D" id="3.30.450.40">
    <property type="match status" value="1"/>
</dbReference>
<dbReference type="EMBL" id="AZAC01000001">
    <property type="protein sequence ID" value="KIX16088.1"/>
    <property type="molecule type" value="Genomic_DNA"/>
</dbReference>
<dbReference type="PANTHER" id="PTHR30136:SF35">
    <property type="entry name" value="HTH-TYPE TRANSCRIPTIONAL REGULATOR RV1719"/>
    <property type="match status" value="1"/>
</dbReference>
<dbReference type="InParanoid" id="A0A0D2I0T5"/>
<evidence type="ECO:0000313" key="6">
    <source>
        <dbReference type="EMBL" id="KIX16088.1"/>
    </source>
</evidence>
<keyword evidence="2" id="KW-0238">DNA-binding</keyword>
<gene>
    <name evidence="6" type="ORF">X474_01125</name>
</gene>
<comment type="caution">
    <text evidence="6">The sequence shown here is derived from an EMBL/GenBank/DDBJ whole genome shotgun (WGS) entry which is preliminary data.</text>
</comment>
<evidence type="ECO:0000259" key="5">
    <source>
        <dbReference type="PROSITE" id="PS51078"/>
    </source>
</evidence>
<dbReference type="PATRIC" id="fig|1429043.3.peg.240"/>
<dbReference type="RefSeq" id="WP_044346178.1">
    <property type="nucleotide sequence ID" value="NZ_AZAC01000001.1"/>
</dbReference>
<dbReference type="InterPro" id="IPR036388">
    <property type="entry name" value="WH-like_DNA-bd_sf"/>
</dbReference>
<dbReference type="Gene3D" id="1.10.10.10">
    <property type="entry name" value="Winged helix-like DNA-binding domain superfamily/Winged helix DNA-binding domain"/>
    <property type="match status" value="1"/>
</dbReference>
<dbReference type="InterPro" id="IPR014757">
    <property type="entry name" value="Tscrpt_reg_IclR_C"/>
</dbReference>
<dbReference type="GO" id="GO:0003700">
    <property type="term" value="F:DNA-binding transcription factor activity"/>
    <property type="evidence" value="ECO:0007669"/>
    <property type="project" value="TreeGrafter"/>
</dbReference>
<dbReference type="PROSITE" id="PS51077">
    <property type="entry name" value="HTH_ICLR"/>
    <property type="match status" value="1"/>
</dbReference>
<reference evidence="6 7" key="1">
    <citation type="submission" date="2013-11" db="EMBL/GenBank/DDBJ databases">
        <title>Metagenomic analysis of a methanogenic consortium involved in long chain n-alkane degradation.</title>
        <authorList>
            <person name="Davidova I.A."/>
            <person name="Callaghan A.V."/>
            <person name="Wawrik B."/>
            <person name="Pruitt S."/>
            <person name="Marks C."/>
            <person name="Duncan K.E."/>
            <person name="Suflita J.M."/>
        </authorList>
    </citation>
    <scope>NUCLEOTIDE SEQUENCE [LARGE SCALE GENOMIC DNA]</scope>
    <source>
        <strain evidence="6 7">SPR</strain>
    </source>
</reference>
<dbReference type="STRING" id="1429043.X474_01125"/>
<evidence type="ECO:0000256" key="1">
    <source>
        <dbReference type="ARBA" id="ARBA00023015"/>
    </source>
</evidence>
<dbReference type="Pfam" id="PF09339">
    <property type="entry name" value="HTH_IclR"/>
    <property type="match status" value="1"/>
</dbReference>
<dbReference type="InterPro" id="IPR029016">
    <property type="entry name" value="GAF-like_dom_sf"/>
</dbReference>